<dbReference type="PANTHER" id="PTHR43198:SF2">
    <property type="entry name" value="SI:CH1073-67J19.1-RELATED"/>
    <property type="match status" value="1"/>
</dbReference>
<reference evidence="3 4" key="1">
    <citation type="submission" date="2018-06" db="EMBL/GenBank/DDBJ databases">
        <title>Whole genome sequencing of a novel hydrocarbon degrading bacterial strain, PW21 isolated from oil contaminated produced water sample.</title>
        <authorList>
            <person name="Nagkirti P."/>
            <person name="Shaikh A."/>
            <person name="Gowdaman V."/>
            <person name="Engineer A.E."/>
            <person name="Dagar S."/>
            <person name="Dhakephalkar P.K."/>
        </authorList>
    </citation>
    <scope>NUCLEOTIDE SEQUENCE [LARGE SCALE GENOMIC DNA]</scope>
    <source>
        <strain evidence="3 4">PW21</strain>
    </source>
</reference>
<sequence length="232" mass="25237">MSAVVTPTTTFCTEAWDLVAPWRDAVERMPFIVALADGSLPAESFTFYLAQDAAYLREYSRVLSRAAQLAPDTAAQSFFARSALQAVEVETQLHRDWLGSRGQEADVEPSPVTAAYTGHLHQAASGSYGEAVAALLPCYWLYAHVGEVLLDQAAVGPQGLAAHPYGAWIGTYADPGFQESAARARALVDEAARWASPAERARMLRAFELSSVHEFLFFDQGVTRPTWPSPTV</sequence>
<dbReference type="Pfam" id="PF03070">
    <property type="entry name" value="TENA_THI-4"/>
    <property type="match status" value="1"/>
</dbReference>
<dbReference type="InterPro" id="IPR016084">
    <property type="entry name" value="Haem_Oase-like_multi-hlx"/>
</dbReference>
<evidence type="ECO:0000313" key="4">
    <source>
        <dbReference type="Proteomes" id="UP000248783"/>
    </source>
</evidence>
<comment type="pathway">
    <text evidence="1">Cofactor biosynthesis; thiamine diphosphate biosynthesis.</text>
</comment>
<evidence type="ECO:0000259" key="2">
    <source>
        <dbReference type="Pfam" id="PF03070"/>
    </source>
</evidence>
<dbReference type="RefSeq" id="WP_111249837.1">
    <property type="nucleotide sequence ID" value="NZ_QKWH01000001.1"/>
</dbReference>
<evidence type="ECO:0000313" key="3">
    <source>
        <dbReference type="EMBL" id="PZR55473.1"/>
    </source>
</evidence>
<dbReference type="GO" id="GO:0005829">
    <property type="term" value="C:cytosol"/>
    <property type="evidence" value="ECO:0007669"/>
    <property type="project" value="TreeGrafter"/>
</dbReference>
<dbReference type="InterPro" id="IPR050967">
    <property type="entry name" value="Thiamine_Salvage_TenA"/>
</dbReference>
<gene>
    <name evidence="3" type="ORF">DNL40_03790</name>
</gene>
<accession>A0A2W5WXQ6</accession>
<dbReference type="SUPFAM" id="SSF48613">
    <property type="entry name" value="Heme oxygenase-like"/>
    <property type="match status" value="1"/>
</dbReference>
<evidence type="ECO:0000256" key="1">
    <source>
        <dbReference type="ARBA" id="ARBA00004948"/>
    </source>
</evidence>
<dbReference type="PANTHER" id="PTHR43198">
    <property type="entry name" value="BIFUNCTIONAL TH2 PROTEIN"/>
    <property type="match status" value="1"/>
</dbReference>
<dbReference type="InterPro" id="IPR004305">
    <property type="entry name" value="Thiaminase-2/PQQC"/>
</dbReference>
<protein>
    <submittedName>
        <fullName evidence="3">Thiaminase II</fullName>
    </submittedName>
</protein>
<proteinExistence type="predicted"/>
<dbReference type="AlphaFoldDB" id="A0A2W5WXQ6"/>
<keyword evidence="4" id="KW-1185">Reference proteome</keyword>
<dbReference type="EMBL" id="QKWH01000001">
    <property type="protein sequence ID" value="PZR55473.1"/>
    <property type="molecule type" value="Genomic_DNA"/>
</dbReference>
<name>A0A2W5WXQ6_9MICO</name>
<comment type="caution">
    <text evidence="3">The sequence shown here is derived from an EMBL/GenBank/DDBJ whole genome shotgun (WGS) entry which is preliminary data.</text>
</comment>
<dbReference type="CDD" id="cd19365">
    <property type="entry name" value="TenA_C-like"/>
    <property type="match status" value="1"/>
</dbReference>
<organism evidence="3 4">
    <name type="scientific">Xylanimonas oleitrophica</name>
    <dbReference type="NCBI Taxonomy" id="2607479"/>
    <lineage>
        <taxon>Bacteria</taxon>
        <taxon>Bacillati</taxon>
        <taxon>Actinomycetota</taxon>
        <taxon>Actinomycetes</taxon>
        <taxon>Micrococcales</taxon>
        <taxon>Promicromonosporaceae</taxon>
        <taxon>Xylanimonas</taxon>
    </lineage>
</organism>
<feature type="domain" description="Thiaminase-2/PQQC" evidence="2">
    <location>
        <begin position="22"/>
        <end position="220"/>
    </location>
</feature>
<dbReference type="Proteomes" id="UP000248783">
    <property type="component" value="Unassembled WGS sequence"/>
</dbReference>
<dbReference type="Gene3D" id="1.20.910.10">
    <property type="entry name" value="Heme oxygenase-like"/>
    <property type="match status" value="1"/>
</dbReference>